<accession>A0A518IF33</accession>
<keyword evidence="1" id="KW-1133">Transmembrane helix</keyword>
<proteinExistence type="predicted"/>
<reference evidence="2 3" key="1">
    <citation type="submission" date="2019-03" db="EMBL/GenBank/DDBJ databases">
        <title>Deep-cultivation of Planctomycetes and their phenomic and genomic characterization uncovers novel biology.</title>
        <authorList>
            <person name="Wiegand S."/>
            <person name="Jogler M."/>
            <person name="Boedeker C."/>
            <person name="Pinto D."/>
            <person name="Vollmers J."/>
            <person name="Rivas-Marin E."/>
            <person name="Kohn T."/>
            <person name="Peeters S.H."/>
            <person name="Heuer A."/>
            <person name="Rast P."/>
            <person name="Oberbeckmann S."/>
            <person name="Bunk B."/>
            <person name="Jeske O."/>
            <person name="Meyerdierks A."/>
            <person name="Storesund J.E."/>
            <person name="Kallscheuer N."/>
            <person name="Luecker S."/>
            <person name="Lage O.M."/>
            <person name="Pohl T."/>
            <person name="Merkel B.J."/>
            <person name="Hornburger P."/>
            <person name="Mueller R.-W."/>
            <person name="Bruemmer F."/>
            <person name="Labrenz M."/>
            <person name="Spormann A.M."/>
            <person name="Op den Camp H."/>
            <person name="Overmann J."/>
            <person name="Amann R."/>
            <person name="Jetten M.S.M."/>
            <person name="Mascher T."/>
            <person name="Medema M.H."/>
            <person name="Devos D.P."/>
            <person name="Kaster A.-K."/>
            <person name="Ovreas L."/>
            <person name="Rohde M."/>
            <person name="Galperin M.Y."/>
            <person name="Jogler C."/>
        </authorList>
    </citation>
    <scope>NUCLEOTIDE SEQUENCE [LARGE SCALE GENOMIC DNA]</scope>
    <source>
        <strain evidence="2 3">Enr17</strain>
    </source>
</reference>
<dbReference type="EMBL" id="CP037452">
    <property type="protein sequence ID" value="QDV51694.1"/>
    <property type="molecule type" value="Genomic_DNA"/>
</dbReference>
<feature type="transmembrane region" description="Helical" evidence="1">
    <location>
        <begin position="12"/>
        <end position="36"/>
    </location>
</feature>
<keyword evidence="3" id="KW-1185">Reference proteome</keyword>
<evidence type="ECO:0000256" key="1">
    <source>
        <dbReference type="SAM" id="Phobius"/>
    </source>
</evidence>
<gene>
    <name evidence="2" type="ORF">Enr17x_37520</name>
</gene>
<evidence type="ECO:0000313" key="3">
    <source>
        <dbReference type="Proteomes" id="UP000318313"/>
    </source>
</evidence>
<evidence type="ECO:0000313" key="2">
    <source>
        <dbReference type="EMBL" id="QDV51694.1"/>
    </source>
</evidence>
<dbReference type="Proteomes" id="UP000318313">
    <property type="component" value="Chromosome"/>
</dbReference>
<dbReference type="AlphaFoldDB" id="A0A518IF33"/>
<dbReference type="KEGG" id="gfm:Enr17x_37520"/>
<dbReference type="OrthoDB" id="280225at2"/>
<keyword evidence="1" id="KW-0472">Membrane</keyword>
<organism evidence="2 3">
    <name type="scientific">Gimesia fumaroli</name>
    <dbReference type="NCBI Taxonomy" id="2527976"/>
    <lineage>
        <taxon>Bacteria</taxon>
        <taxon>Pseudomonadati</taxon>
        <taxon>Planctomycetota</taxon>
        <taxon>Planctomycetia</taxon>
        <taxon>Planctomycetales</taxon>
        <taxon>Planctomycetaceae</taxon>
        <taxon>Gimesia</taxon>
    </lineage>
</organism>
<sequence length="83" mass="9323">MPETKRSKLIHLSGYVIAFSLMFYVISIGPAAAIVYDPNGPPANPELAEWTHLFYSPLISVAESNGSLEILFKKYTEFCIEHF</sequence>
<name>A0A518IF33_9PLAN</name>
<protein>
    <submittedName>
        <fullName evidence="2">Uncharacterized protein</fullName>
    </submittedName>
</protein>
<keyword evidence="1" id="KW-0812">Transmembrane</keyword>
<dbReference type="RefSeq" id="WP_145311069.1">
    <property type="nucleotide sequence ID" value="NZ_CP037452.1"/>
</dbReference>